<dbReference type="InterPro" id="IPR036388">
    <property type="entry name" value="WH-like_DNA-bd_sf"/>
</dbReference>
<dbReference type="InterPro" id="IPR009057">
    <property type="entry name" value="Homeodomain-like_sf"/>
</dbReference>
<accession>A0ABV3L9A6</accession>
<dbReference type="PROSITE" id="PS51071">
    <property type="entry name" value="HTH_RPIR"/>
    <property type="match status" value="1"/>
</dbReference>
<dbReference type="EMBL" id="JBFBVU010000021">
    <property type="protein sequence ID" value="MEV8468067.1"/>
    <property type="molecule type" value="Genomic_DNA"/>
</dbReference>
<dbReference type="InterPro" id="IPR000281">
    <property type="entry name" value="HTH_RpiR"/>
</dbReference>
<dbReference type="SUPFAM" id="SSF46689">
    <property type="entry name" value="Homeodomain-like"/>
    <property type="match status" value="1"/>
</dbReference>
<dbReference type="InterPro" id="IPR047640">
    <property type="entry name" value="RpiR-like"/>
</dbReference>
<dbReference type="InterPro" id="IPR035472">
    <property type="entry name" value="RpiR-like_SIS"/>
</dbReference>
<comment type="caution">
    <text evidence="6">The sequence shown here is derived from an EMBL/GenBank/DDBJ whole genome shotgun (WGS) entry which is preliminary data.</text>
</comment>
<dbReference type="Proteomes" id="UP001553161">
    <property type="component" value="Unassembled WGS sequence"/>
</dbReference>
<evidence type="ECO:0000256" key="2">
    <source>
        <dbReference type="ARBA" id="ARBA00023125"/>
    </source>
</evidence>
<dbReference type="Gene3D" id="3.40.50.10490">
    <property type="entry name" value="Glucose-6-phosphate isomerase like protein, domain 1"/>
    <property type="match status" value="1"/>
</dbReference>
<gene>
    <name evidence="6" type="ORF">AB0T83_14920</name>
</gene>
<evidence type="ECO:0000256" key="3">
    <source>
        <dbReference type="ARBA" id="ARBA00023163"/>
    </source>
</evidence>
<keyword evidence="2" id="KW-0238">DNA-binding</keyword>
<dbReference type="CDD" id="cd05013">
    <property type="entry name" value="SIS_RpiR"/>
    <property type="match status" value="1"/>
</dbReference>
<proteinExistence type="predicted"/>
<evidence type="ECO:0000259" key="4">
    <source>
        <dbReference type="PROSITE" id="PS51071"/>
    </source>
</evidence>
<dbReference type="PROSITE" id="PS51464">
    <property type="entry name" value="SIS"/>
    <property type="match status" value="1"/>
</dbReference>
<feature type="domain" description="SIS" evidence="5">
    <location>
        <begin position="129"/>
        <end position="266"/>
    </location>
</feature>
<dbReference type="InterPro" id="IPR001347">
    <property type="entry name" value="SIS_dom"/>
</dbReference>
<organism evidence="6 7">
    <name type="scientific">Meridianimarinicoccus marinus</name>
    <dbReference type="NCBI Taxonomy" id="3231483"/>
    <lineage>
        <taxon>Bacteria</taxon>
        <taxon>Pseudomonadati</taxon>
        <taxon>Pseudomonadota</taxon>
        <taxon>Alphaproteobacteria</taxon>
        <taxon>Rhodobacterales</taxon>
        <taxon>Paracoccaceae</taxon>
        <taxon>Meridianimarinicoccus</taxon>
    </lineage>
</organism>
<dbReference type="SUPFAM" id="SSF53697">
    <property type="entry name" value="SIS domain"/>
    <property type="match status" value="1"/>
</dbReference>
<dbReference type="RefSeq" id="WP_366194020.1">
    <property type="nucleotide sequence ID" value="NZ_JBFBVU010000021.1"/>
</dbReference>
<sequence>MDPQSDLTRRLKAQIDELPPRLKHVAKYIIDHPGDFGLDPIRVTARKTGVSANSLVRLAEKMGFPGFEAFRAPFRQALASDPGTQSGDWLQRLEQDTQTSQTQAAMARNEIDIVTRSLRLLSQDRLSRTVNALTRARTAYVTATRGSYALAYYLHYVGRMALPGLELIPRHMGAATDELLDIGPEDCLLAITFSPYSTETIQSMRLARERGATLILLSDSEVIAPRIDPDIVLHVATRSAHGFDCYAGAMAVLDCLVGHLFEDGGAAAQDRMTRYQALRDTTGAYWKPPRAPKLRG</sequence>
<dbReference type="Pfam" id="PF01418">
    <property type="entry name" value="HTH_6"/>
    <property type="match status" value="1"/>
</dbReference>
<feature type="domain" description="HTH rpiR-type" evidence="4">
    <location>
        <begin position="5"/>
        <end position="81"/>
    </location>
</feature>
<evidence type="ECO:0000256" key="1">
    <source>
        <dbReference type="ARBA" id="ARBA00023015"/>
    </source>
</evidence>
<dbReference type="PANTHER" id="PTHR30514:SF18">
    <property type="entry name" value="RPIR-FAMILY TRANSCRIPTIONAL REGULATOR"/>
    <property type="match status" value="1"/>
</dbReference>
<dbReference type="Gene3D" id="1.10.10.10">
    <property type="entry name" value="Winged helix-like DNA-binding domain superfamily/Winged helix DNA-binding domain"/>
    <property type="match status" value="1"/>
</dbReference>
<evidence type="ECO:0000259" key="5">
    <source>
        <dbReference type="PROSITE" id="PS51464"/>
    </source>
</evidence>
<keyword evidence="1" id="KW-0805">Transcription regulation</keyword>
<dbReference type="InterPro" id="IPR046348">
    <property type="entry name" value="SIS_dom_sf"/>
</dbReference>
<keyword evidence="7" id="KW-1185">Reference proteome</keyword>
<keyword evidence="3" id="KW-0804">Transcription</keyword>
<protein>
    <submittedName>
        <fullName evidence="6">MurR/RpiR family transcriptional regulator</fullName>
    </submittedName>
</protein>
<dbReference type="Pfam" id="PF01380">
    <property type="entry name" value="SIS"/>
    <property type="match status" value="1"/>
</dbReference>
<dbReference type="PANTHER" id="PTHR30514">
    <property type="entry name" value="GLUCOKINASE"/>
    <property type="match status" value="1"/>
</dbReference>
<evidence type="ECO:0000313" key="7">
    <source>
        <dbReference type="Proteomes" id="UP001553161"/>
    </source>
</evidence>
<reference evidence="6 7" key="1">
    <citation type="submission" date="2024-07" db="EMBL/GenBank/DDBJ databases">
        <authorList>
            <person name="Kang M."/>
        </authorList>
    </citation>
    <scope>NUCLEOTIDE SEQUENCE [LARGE SCALE GENOMIC DNA]</scope>
    <source>
        <strain evidence="6 7">DFM31</strain>
    </source>
</reference>
<name>A0ABV3L9A6_9RHOB</name>
<evidence type="ECO:0000313" key="6">
    <source>
        <dbReference type="EMBL" id="MEV8468067.1"/>
    </source>
</evidence>